<dbReference type="Pfam" id="PF09580">
    <property type="entry name" value="Spore_YhcN_YlaJ"/>
    <property type="match status" value="1"/>
</dbReference>
<feature type="compositionally biased region" description="Polar residues" evidence="1">
    <location>
        <begin position="60"/>
        <end position="73"/>
    </location>
</feature>
<name>A0A1M5TYD7_9FIRM</name>
<sequence>MKNNKIAIFLTIVLAFVFTATGCQTKTPQRPNMGNERIENRVGTNQRRNTNQNRVGNNNAIDNNKIDSNLNNDARNKDMVRTDRNLNMTDRAEKIARNVAKLKEVNSATCVITGNTALVGIDMKDNIEGNMTNDLKRKVESSVRNTDKNINNVTVTADADLYKRISNMARDIRNGKPITGFTDEIQEMLRRITPSK</sequence>
<evidence type="ECO:0000256" key="2">
    <source>
        <dbReference type="SAM" id="SignalP"/>
    </source>
</evidence>
<feature type="signal peptide" evidence="2">
    <location>
        <begin position="1"/>
        <end position="25"/>
    </location>
</feature>
<dbReference type="NCBIfam" id="TIGR02898">
    <property type="entry name" value="spore_YhcN_YlaJ"/>
    <property type="match status" value="1"/>
</dbReference>
<dbReference type="InterPro" id="IPR014247">
    <property type="entry name" value="Spore_lipoprot_YhcN/YlaJ"/>
</dbReference>
<keyword evidence="3" id="KW-0449">Lipoprotein</keyword>
<proteinExistence type="predicted"/>
<feature type="compositionally biased region" description="Low complexity" evidence="1">
    <location>
        <begin position="41"/>
        <end position="59"/>
    </location>
</feature>
<evidence type="ECO:0000256" key="1">
    <source>
        <dbReference type="SAM" id="MobiDB-lite"/>
    </source>
</evidence>
<dbReference type="RefSeq" id="WP_072743026.1">
    <property type="nucleotide sequence ID" value="NZ_FQXR01000003.1"/>
</dbReference>
<reference evidence="3 4" key="1">
    <citation type="submission" date="2016-11" db="EMBL/GenBank/DDBJ databases">
        <authorList>
            <person name="Jaros S."/>
            <person name="Januszkiewicz K."/>
            <person name="Wedrychowicz H."/>
        </authorList>
    </citation>
    <scope>NUCLEOTIDE SEQUENCE [LARGE SCALE GENOMIC DNA]</scope>
    <source>
        <strain evidence="3 4">DSM 13106</strain>
    </source>
</reference>
<evidence type="ECO:0000313" key="4">
    <source>
        <dbReference type="Proteomes" id="UP000184389"/>
    </source>
</evidence>
<protein>
    <submittedName>
        <fullName evidence="3">Sporulation lipoprotein, YhcN/YlaJ family</fullName>
    </submittedName>
</protein>
<feature type="region of interest" description="Disordered" evidence="1">
    <location>
        <begin position="27"/>
        <end position="74"/>
    </location>
</feature>
<feature type="chain" id="PRO_5013359414" evidence="2">
    <location>
        <begin position="26"/>
        <end position="196"/>
    </location>
</feature>
<dbReference type="Proteomes" id="UP000184389">
    <property type="component" value="Unassembled WGS sequence"/>
</dbReference>
<dbReference type="OrthoDB" id="1707228at2"/>
<keyword evidence="2" id="KW-0732">Signal</keyword>
<gene>
    <name evidence="3" type="ORF">SAMN02745180_00460</name>
</gene>
<dbReference type="AlphaFoldDB" id="A0A1M5TYD7"/>
<keyword evidence="4" id="KW-1185">Reference proteome</keyword>
<organism evidence="3 4">
    <name type="scientific">Sporanaerobacter acetigenes DSM 13106</name>
    <dbReference type="NCBI Taxonomy" id="1123281"/>
    <lineage>
        <taxon>Bacteria</taxon>
        <taxon>Bacillati</taxon>
        <taxon>Bacillota</taxon>
        <taxon>Tissierellia</taxon>
        <taxon>Tissierellales</taxon>
        <taxon>Sporanaerobacteraceae</taxon>
        <taxon>Sporanaerobacter</taxon>
    </lineage>
</organism>
<dbReference type="PROSITE" id="PS51257">
    <property type="entry name" value="PROKAR_LIPOPROTEIN"/>
    <property type="match status" value="1"/>
</dbReference>
<dbReference type="GO" id="GO:0030435">
    <property type="term" value="P:sporulation resulting in formation of a cellular spore"/>
    <property type="evidence" value="ECO:0007669"/>
    <property type="project" value="InterPro"/>
</dbReference>
<accession>A0A1M5TYD7</accession>
<evidence type="ECO:0000313" key="3">
    <source>
        <dbReference type="EMBL" id="SHH55403.1"/>
    </source>
</evidence>
<dbReference type="InterPro" id="IPR019076">
    <property type="entry name" value="Spore_lipoprot_YhcN/YlaJ-like"/>
</dbReference>
<dbReference type="STRING" id="1123281.SAMN02745180_00460"/>
<dbReference type="EMBL" id="FQXR01000003">
    <property type="protein sequence ID" value="SHH55403.1"/>
    <property type="molecule type" value="Genomic_DNA"/>
</dbReference>